<comment type="subcellular location">
    <subcellularLocation>
        <location evidence="1">Secreted</location>
    </subcellularLocation>
</comment>
<dbReference type="Ensembl" id="ENSCVAT00000004475.1">
    <property type="protein sequence ID" value="ENSCVAP00000006742.1"/>
    <property type="gene ID" value="ENSCVAG00000008339.1"/>
</dbReference>
<dbReference type="PANTHER" id="PTHR14186">
    <property type="entry name" value="INSULIN-LIKE GROWTH FACTOR BINDING PROTEIN-RELATED"/>
    <property type="match status" value="1"/>
</dbReference>
<evidence type="ECO:0000313" key="7">
    <source>
        <dbReference type="Proteomes" id="UP000265020"/>
    </source>
</evidence>
<dbReference type="GO" id="GO:0005520">
    <property type="term" value="F:insulin-like growth factor binding"/>
    <property type="evidence" value="ECO:0007669"/>
    <property type="project" value="InterPro"/>
</dbReference>
<evidence type="ECO:0000256" key="1">
    <source>
        <dbReference type="ARBA" id="ARBA00004613"/>
    </source>
</evidence>
<dbReference type="SUPFAM" id="SSF57184">
    <property type="entry name" value="Growth factor receptor domain"/>
    <property type="match status" value="1"/>
</dbReference>
<accession>A0A3Q2CN14</accession>
<dbReference type="Pfam" id="PF00219">
    <property type="entry name" value="IGFBP"/>
    <property type="match status" value="1"/>
</dbReference>
<dbReference type="Proteomes" id="UP000265020">
    <property type="component" value="Unassembled WGS sequence"/>
</dbReference>
<dbReference type="PANTHER" id="PTHR14186:SF20">
    <property type="entry name" value="CYSTEINE-RICH MOTOR NEURON 1 PROTEIN-LIKE"/>
    <property type="match status" value="1"/>
</dbReference>
<keyword evidence="7" id="KW-1185">Reference proteome</keyword>
<keyword evidence="3" id="KW-0732">Signal</keyword>
<sequence length="166" mass="17667">LHCPPCEQIHCSSKRALRLQCRGGVTTGVCGCCPVCARMEGETCGGNWDYLGKCDEGLVCIHQAPAADKPGAERKGVIESLNPESCSPECTKEYCQANPAAICSASLEKKACQGSCQHTSCSSCLTLRRPSCPHSCAPSDSACMHRFGRCVHNHLRGHPACSSDIQ</sequence>
<proteinExistence type="predicted"/>
<dbReference type="Gene3D" id="4.10.40.20">
    <property type="match status" value="1"/>
</dbReference>
<dbReference type="STRING" id="28743.ENSCVAP00000006742"/>
<protein>
    <submittedName>
        <fullName evidence="6">Si:ch73-330k17.3</fullName>
    </submittedName>
</protein>
<keyword evidence="2" id="KW-0964">Secreted</keyword>
<dbReference type="PROSITE" id="PS51323">
    <property type="entry name" value="IGFBP_N_2"/>
    <property type="match status" value="1"/>
</dbReference>
<organism evidence="6 7">
    <name type="scientific">Cyprinodon variegatus</name>
    <name type="common">Sheepshead minnow</name>
    <dbReference type="NCBI Taxonomy" id="28743"/>
    <lineage>
        <taxon>Eukaryota</taxon>
        <taxon>Metazoa</taxon>
        <taxon>Chordata</taxon>
        <taxon>Craniata</taxon>
        <taxon>Vertebrata</taxon>
        <taxon>Euteleostomi</taxon>
        <taxon>Actinopterygii</taxon>
        <taxon>Neopterygii</taxon>
        <taxon>Teleostei</taxon>
        <taxon>Neoteleostei</taxon>
        <taxon>Acanthomorphata</taxon>
        <taxon>Ovalentaria</taxon>
        <taxon>Atherinomorphae</taxon>
        <taxon>Cyprinodontiformes</taxon>
        <taxon>Cyprinodontidae</taxon>
        <taxon>Cyprinodon</taxon>
    </lineage>
</organism>
<name>A0A3Q2CN14_CYPVA</name>
<dbReference type="GeneTree" id="ENSGT00660000097073"/>
<keyword evidence="4" id="KW-1015">Disulfide bond</keyword>
<dbReference type="InterPro" id="IPR011390">
    <property type="entry name" value="IGFBP_rP_mac25"/>
</dbReference>
<reference evidence="6" key="2">
    <citation type="submission" date="2025-09" db="UniProtKB">
        <authorList>
            <consortium name="Ensembl"/>
        </authorList>
    </citation>
    <scope>IDENTIFICATION</scope>
</reference>
<evidence type="ECO:0000256" key="3">
    <source>
        <dbReference type="ARBA" id="ARBA00022729"/>
    </source>
</evidence>
<dbReference type="InterPro" id="IPR000867">
    <property type="entry name" value="IGFBP-like"/>
</dbReference>
<evidence type="ECO:0000259" key="5">
    <source>
        <dbReference type="PROSITE" id="PS51323"/>
    </source>
</evidence>
<dbReference type="GO" id="GO:0005576">
    <property type="term" value="C:extracellular region"/>
    <property type="evidence" value="ECO:0007669"/>
    <property type="project" value="UniProtKB-SubCell"/>
</dbReference>
<dbReference type="AlphaFoldDB" id="A0A3Q2CN14"/>
<dbReference type="InterPro" id="IPR009030">
    <property type="entry name" value="Growth_fac_rcpt_cys_sf"/>
</dbReference>
<evidence type="ECO:0000256" key="2">
    <source>
        <dbReference type="ARBA" id="ARBA00022525"/>
    </source>
</evidence>
<dbReference type="SMART" id="SM00121">
    <property type="entry name" value="IB"/>
    <property type="match status" value="1"/>
</dbReference>
<feature type="domain" description="IGFBP N-terminal" evidence="5">
    <location>
        <begin position="1"/>
        <end position="81"/>
    </location>
</feature>
<dbReference type="GO" id="GO:0009966">
    <property type="term" value="P:regulation of signal transduction"/>
    <property type="evidence" value="ECO:0007669"/>
    <property type="project" value="TreeGrafter"/>
</dbReference>
<reference evidence="6" key="1">
    <citation type="submission" date="2025-08" db="UniProtKB">
        <authorList>
            <consortium name="Ensembl"/>
        </authorList>
    </citation>
    <scope>IDENTIFICATION</scope>
</reference>
<evidence type="ECO:0000313" key="6">
    <source>
        <dbReference type="Ensembl" id="ENSCVAP00000006742.1"/>
    </source>
</evidence>
<evidence type="ECO:0000256" key="4">
    <source>
        <dbReference type="ARBA" id="ARBA00023157"/>
    </source>
</evidence>
<dbReference type="OMA" id="RFGRCVH"/>
<dbReference type="GO" id="GO:0001558">
    <property type="term" value="P:regulation of cell growth"/>
    <property type="evidence" value="ECO:0007669"/>
    <property type="project" value="InterPro"/>
</dbReference>